<dbReference type="EC" id="2.6.1.57" evidence="9"/>
<evidence type="ECO:0000256" key="2">
    <source>
        <dbReference type="ARBA" id="ARBA00004496"/>
    </source>
</evidence>
<dbReference type="AlphaFoldDB" id="A0A1E3PI02"/>
<organism evidence="11 12">
    <name type="scientific">Nadsonia fulvescens var. elongata DSM 6958</name>
    <dbReference type="NCBI Taxonomy" id="857566"/>
    <lineage>
        <taxon>Eukaryota</taxon>
        <taxon>Fungi</taxon>
        <taxon>Dikarya</taxon>
        <taxon>Ascomycota</taxon>
        <taxon>Saccharomycotina</taxon>
        <taxon>Dipodascomycetes</taxon>
        <taxon>Dipodascales</taxon>
        <taxon>Dipodascales incertae sedis</taxon>
        <taxon>Nadsonia</taxon>
    </lineage>
</organism>
<evidence type="ECO:0000256" key="8">
    <source>
        <dbReference type="ARBA" id="ARBA00051993"/>
    </source>
</evidence>
<sequence length="503" mass="56407">MPSSTTAPAAKPMAMSIEHRLSDEAVIRLPSLLKQAFKHFKNPGVISLGGGLPLPSMFSFNKISAESPAPPFAHGIAADPHTLGQDITVTNIAKYPEDLEHPMDVPLESSLQYGTAQGPDQVLKFLRDHNNLIHNIAFQDWDIVCTSGNTQGWYALLRTLCNPGDVILAEEFSFTSAIQTAQGNRLTVVPVKVDLEGIIPETLATQLDNWVGPKPKLLYTIPTGQNPTGCTLSNERRQQIYTIAQKHDIFIVEDEPYYFLQMAKYDSDRAQRETANHNPAQSEFIKGLANSFLTYDVDGRVIRLDSFSKVLAPGVRFGWIVAQKALVDRIIPFQEISSQLLCGFSQSLINGLLQRWGQEGYISYLIKLREEYTNKRDAALDAIETHLPREVAEWIAPDAGMFFWIKVHAAKFGMDRFNTEFNNDPRKVEEYIYMKAVDKGCLVIPGHWFAVNEQTNPPQKTIEISEDDRSALYFRGTFASASAEDLDKAIKIFGDVLREEFHL</sequence>
<dbReference type="InterPro" id="IPR050859">
    <property type="entry name" value="Class-I_PLP-dep_aminotransf"/>
</dbReference>
<evidence type="ECO:0000259" key="10">
    <source>
        <dbReference type="Pfam" id="PF00155"/>
    </source>
</evidence>
<dbReference type="InterPro" id="IPR015421">
    <property type="entry name" value="PyrdxlP-dep_Trfase_major"/>
</dbReference>
<dbReference type="InterPro" id="IPR004839">
    <property type="entry name" value="Aminotransferase_I/II_large"/>
</dbReference>
<dbReference type="Gene3D" id="3.40.640.10">
    <property type="entry name" value="Type I PLP-dependent aspartate aminotransferase-like (Major domain)"/>
    <property type="match status" value="1"/>
</dbReference>
<proteinExistence type="inferred from homology"/>
<evidence type="ECO:0000313" key="12">
    <source>
        <dbReference type="Proteomes" id="UP000095009"/>
    </source>
</evidence>
<keyword evidence="4" id="KW-0963">Cytoplasm</keyword>
<dbReference type="GO" id="GO:0009074">
    <property type="term" value="P:aromatic amino acid family catabolic process"/>
    <property type="evidence" value="ECO:0007669"/>
    <property type="project" value="TreeGrafter"/>
</dbReference>
<protein>
    <recommendedName>
        <fullName evidence="9">aromatic-amino-acid transaminase</fullName>
        <ecNumber evidence="9">2.6.1.57</ecNumber>
    </recommendedName>
</protein>
<evidence type="ECO:0000256" key="1">
    <source>
        <dbReference type="ARBA" id="ARBA00001933"/>
    </source>
</evidence>
<evidence type="ECO:0000256" key="7">
    <source>
        <dbReference type="ARBA" id="ARBA00022898"/>
    </source>
</evidence>
<evidence type="ECO:0000256" key="9">
    <source>
        <dbReference type="ARBA" id="ARBA00067014"/>
    </source>
</evidence>
<reference evidence="11 12" key="1">
    <citation type="journal article" date="2016" name="Proc. Natl. Acad. Sci. U.S.A.">
        <title>Comparative genomics of biotechnologically important yeasts.</title>
        <authorList>
            <person name="Riley R."/>
            <person name="Haridas S."/>
            <person name="Wolfe K.H."/>
            <person name="Lopes M.R."/>
            <person name="Hittinger C.T."/>
            <person name="Goeker M."/>
            <person name="Salamov A.A."/>
            <person name="Wisecaver J.H."/>
            <person name="Long T.M."/>
            <person name="Calvey C.H."/>
            <person name="Aerts A.L."/>
            <person name="Barry K.W."/>
            <person name="Choi C."/>
            <person name="Clum A."/>
            <person name="Coughlan A.Y."/>
            <person name="Deshpande S."/>
            <person name="Douglass A.P."/>
            <person name="Hanson S.J."/>
            <person name="Klenk H.-P."/>
            <person name="LaButti K.M."/>
            <person name="Lapidus A."/>
            <person name="Lindquist E.A."/>
            <person name="Lipzen A.M."/>
            <person name="Meier-Kolthoff J.P."/>
            <person name="Ohm R.A."/>
            <person name="Otillar R.P."/>
            <person name="Pangilinan J.L."/>
            <person name="Peng Y."/>
            <person name="Rokas A."/>
            <person name="Rosa C.A."/>
            <person name="Scheuner C."/>
            <person name="Sibirny A.A."/>
            <person name="Slot J.C."/>
            <person name="Stielow J.B."/>
            <person name="Sun H."/>
            <person name="Kurtzman C.P."/>
            <person name="Blackwell M."/>
            <person name="Grigoriev I.V."/>
            <person name="Jeffries T.W."/>
        </authorList>
    </citation>
    <scope>NUCLEOTIDE SEQUENCE [LARGE SCALE GENOMIC DNA]</scope>
    <source>
        <strain evidence="11 12">DSM 6958</strain>
    </source>
</reference>
<keyword evidence="7" id="KW-0663">Pyridoxal phosphate</keyword>
<dbReference type="EMBL" id="KV454410">
    <property type="protein sequence ID" value="ODQ65043.1"/>
    <property type="molecule type" value="Genomic_DNA"/>
</dbReference>
<name>A0A1E3PI02_9ASCO</name>
<dbReference type="GO" id="GO:0047536">
    <property type="term" value="F:2-aminoadipate transaminase activity"/>
    <property type="evidence" value="ECO:0007669"/>
    <property type="project" value="TreeGrafter"/>
</dbReference>
<dbReference type="GO" id="GO:0008793">
    <property type="term" value="F:aromatic-amino-acid transaminase activity"/>
    <property type="evidence" value="ECO:0007669"/>
    <property type="project" value="TreeGrafter"/>
</dbReference>
<dbReference type="GO" id="GO:0019878">
    <property type="term" value="P:lysine biosynthetic process via aminoadipic acid"/>
    <property type="evidence" value="ECO:0007669"/>
    <property type="project" value="TreeGrafter"/>
</dbReference>
<comment type="subcellular location">
    <subcellularLocation>
        <location evidence="2">Cytoplasm</location>
    </subcellularLocation>
</comment>
<comment type="cofactor">
    <cofactor evidence="1">
        <name>pyridoxal 5'-phosphate</name>
        <dbReference type="ChEBI" id="CHEBI:597326"/>
    </cofactor>
</comment>
<dbReference type="GO" id="GO:0030170">
    <property type="term" value="F:pyridoxal phosphate binding"/>
    <property type="evidence" value="ECO:0007669"/>
    <property type="project" value="InterPro"/>
</dbReference>
<dbReference type="GO" id="GO:0005737">
    <property type="term" value="C:cytoplasm"/>
    <property type="evidence" value="ECO:0007669"/>
    <property type="project" value="UniProtKB-SubCell"/>
</dbReference>
<dbReference type="CDD" id="cd00609">
    <property type="entry name" value="AAT_like"/>
    <property type="match status" value="1"/>
</dbReference>
<keyword evidence="12" id="KW-1185">Reference proteome</keyword>
<evidence type="ECO:0000256" key="5">
    <source>
        <dbReference type="ARBA" id="ARBA00022576"/>
    </source>
</evidence>
<dbReference type="OrthoDB" id="691673at2759"/>
<evidence type="ECO:0000313" key="11">
    <source>
        <dbReference type="EMBL" id="ODQ65043.1"/>
    </source>
</evidence>
<dbReference type="GO" id="GO:0006571">
    <property type="term" value="P:tyrosine biosynthetic process"/>
    <property type="evidence" value="ECO:0007669"/>
    <property type="project" value="TreeGrafter"/>
</dbReference>
<dbReference type="SUPFAM" id="SSF53383">
    <property type="entry name" value="PLP-dependent transferases"/>
    <property type="match status" value="1"/>
</dbReference>
<dbReference type="STRING" id="857566.A0A1E3PI02"/>
<dbReference type="FunFam" id="3.40.640.10:FF:000074">
    <property type="entry name" value="Aromatic amino acid aminotransferase"/>
    <property type="match status" value="1"/>
</dbReference>
<accession>A0A1E3PI02</accession>
<evidence type="ECO:0000256" key="4">
    <source>
        <dbReference type="ARBA" id="ARBA00022490"/>
    </source>
</evidence>
<gene>
    <name evidence="11" type="ORF">NADFUDRAFT_83148</name>
</gene>
<keyword evidence="6 11" id="KW-0808">Transferase</keyword>
<dbReference type="PANTHER" id="PTHR42790">
    <property type="entry name" value="AMINOTRANSFERASE"/>
    <property type="match status" value="1"/>
</dbReference>
<dbReference type="Pfam" id="PF00155">
    <property type="entry name" value="Aminotran_1_2"/>
    <property type="match status" value="1"/>
</dbReference>
<keyword evidence="5" id="KW-0032">Aminotransferase</keyword>
<dbReference type="InterPro" id="IPR015424">
    <property type="entry name" value="PyrdxlP-dep_Trfase"/>
</dbReference>
<feature type="domain" description="Aminotransferase class I/classII large" evidence="10">
    <location>
        <begin position="112"/>
        <end position="459"/>
    </location>
</feature>
<dbReference type="Proteomes" id="UP000095009">
    <property type="component" value="Unassembled WGS sequence"/>
</dbReference>
<comment type="catalytic activity">
    <reaction evidence="8">
        <text>an aromatic L-alpha-amino acid + 2-oxoglutarate = an aromatic oxo-acid + L-glutamate</text>
        <dbReference type="Rhea" id="RHEA:17533"/>
        <dbReference type="ChEBI" id="CHEBI:16810"/>
        <dbReference type="ChEBI" id="CHEBI:29985"/>
        <dbReference type="ChEBI" id="CHEBI:73309"/>
        <dbReference type="ChEBI" id="CHEBI:84824"/>
        <dbReference type="EC" id="2.6.1.57"/>
    </reaction>
</comment>
<comment type="similarity">
    <text evidence="3">Belongs to the class-I pyridoxal-phosphate-dependent aminotransferase family.</text>
</comment>
<dbReference type="PANTHER" id="PTHR42790:SF21">
    <property type="entry name" value="AROMATIC_AMINOADIPATE AMINOTRANSFERASE 1"/>
    <property type="match status" value="1"/>
</dbReference>
<evidence type="ECO:0000256" key="6">
    <source>
        <dbReference type="ARBA" id="ARBA00022679"/>
    </source>
</evidence>
<evidence type="ECO:0000256" key="3">
    <source>
        <dbReference type="ARBA" id="ARBA00007441"/>
    </source>
</evidence>